<dbReference type="InterPro" id="IPR009072">
    <property type="entry name" value="Histone-fold"/>
</dbReference>
<dbReference type="Gene3D" id="1.10.20.10">
    <property type="entry name" value="Histone, subunit A"/>
    <property type="match status" value="1"/>
</dbReference>
<dbReference type="EMBL" id="MK500428">
    <property type="protein sequence ID" value="QBK89579.1"/>
    <property type="molecule type" value="Genomic_DNA"/>
</dbReference>
<name>A0A481Z3M9_9VIRU</name>
<keyword evidence="3" id="KW-0030">Aminoacyl-tRNA synthetase</keyword>
<dbReference type="InterPro" id="IPR007125">
    <property type="entry name" value="H2A/H2B/H3"/>
</dbReference>
<evidence type="ECO:0000256" key="1">
    <source>
        <dbReference type="SAM" id="MobiDB-lite"/>
    </source>
</evidence>
<feature type="region of interest" description="Disordered" evidence="1">
    <location>
        <begin position="223"/>
        <end position="304"/>
    </location>
</feature>
<reference evidence="3" key="1">
    <citation type="journal article" date="2019" name="MBio">
        <title>Virus Genomes from Deep Sea Sediments Expand the Ocean Megavirome and Support Independent Origins of Viral Gigantism.</title>
        <authorList>
            <person name="Backstrom D."/>
            <person name="Yutin N."/>
            <person name="Jorgensen S.L."/>
            <person name="Dharamshi J."/>
            <person name="Homa F."/>
            <person name="Zaremba-Niedwiedzka K."/>
            <person name="Spang A."/>
            <person name="Wolf Y.I."/>
            <person name="Koonin E.V."/>
            <person name="Ettema T.J."/>
        </authorList>
    </citation>
    <scope>NUCLEOTIDE SEQUENCE</scope>
</reference>
<feature type="compositionally biased region" description="Basic residues" evidence="1">
    <location>
        <begin position="228"/>
        <end position="295"/>
    </location>
</feature>
<dbReference type="GO" id="GO:0046982">
    <property type="term" value="F:protein heterodimerization activity"/>
    <property type="evidence" value="ECO:0007669"/>
    <property type="project" value="InterPro"/>
</dbReference>
<keyword evidence="3" id="KW-0436">Ligase</keyword>
<dbReference type="GO" id="GO:0004812">
    <property type="term" value="F:aminoacyl-tRNA ligase activity"/>
    <property type="evidence" value="ECO:0007669"/>
    <property type="project" value="UniProtKB-KW"/>
</dbReference>
<sequence>MSDTKIRRKKKNYSLFLRLTQNLKKEVAPDKKLSRNANEIINSLINILIKNVAANASLLLKSKKQKTVKDKTIIAAISIMGDDVIKNSLTLVNDNLNKFLEAAKKIEQGSEFIEIPMIYHKAPRVLKHLKNYMVCSDGRIRYGKYVGAALGSFIDSVVRDIILEASAQTTVTSSRGNKNTSITIKSEHIKRGIAESYLWILFPRTYLPGASIPNIYEEIKKTGTSKSQVKKASAKRKSPVKKAPAKRKSPAKKAPAKRKSPAKKAPAKRKSPAKKAPAKRKSPVKKRVGRKKIIRKANVLVSES</sequence>
<evidence type="ECO:0000259" key="2">
    <source>
        <dbReference type="Pfam" id="PF00125"/>
    </source>
</evidence>
<dbReference type="SUPFAM" id="SSF47113">
    <property type="entry name" value="Histone-fold"/>
    <property type="match status" value="1"/>
</dbReference>
<accession>A0A481Z3M9</accession>
<proteinExistence type="predicted"/>
<feature type="domain" description="Core Histone H2A/H2B/H3" evidence="2">
    <location>
        <begin position="15"/>
        <end position="78"/>
    </location>
</feature>
<organism evidence="3">
    <name type="scientific">Pithovirus LCPAC001</name>
    <dbReference type="NCBI Taxonomy" id="2506585"/>
    <lineage>
        <taxon>Viruses</taxon>
        <taxon>Pithoviruses</taxon>
    </lineage>
</organism>
<protein>
    <submittedName>
        <fullName evidence="3">Valyl-tRNA synthetase</fullName>
    </submittedName>
</protein>
<gene>
    <name evidence="3" type="ORF">LCPAC001_00890</name>
</gene>
<evidence type="ECO:0000313" key="3">
    <source>
        <dbReference type="EMBL" id="QBK89579.1"/>
    </source>
</evidence>
<dbReference type="Pfam" id="PF00125">
    <property type="entry name" value="Histone"/>
    <property type="match status" value="1"/>
</dbReference>